<name>B9ER68_PROMM</name>
<gene>
    <name evidence="1" type="ordered locus">PMT_2597</name>
</gene>
<dbReference type="HOGENOM" id="CLU_2975743_0_0_3"/>
<dbReference type="AlphaFoldDB" id="B9ER68"/>
<sequence>MDSSILCRYCGKAISSDYPWEKEALLINKSCMECLDKIENGELIIQRRISTTNKQCGE</sequence>
<evidence type="ECO:0000313" key="1">
    <source>
        <dbReference type="EMBL" id="CAX32116.1"/>
    </source>
</evidence>
<reference evidence="1 2" key="1">
    <citation type="journal article" date="2003" name="Nature">
        <title>Genome divergence in two Prochlorococcus ecotypes reflects oceanic niche differentiation.</title>
        <authorList>
            <person name="Rocap G."/>
            <person name="Larimer F.W."/>
            <person name="Lamerdin J.E."/>
            <person name="Malfatti S."/>
            <person name="Chain P."/>
            <person name="Ahlgren N.A."/>
            <person name="Arellano A."/>
            <person name="Coleman M."/>
            <person name="Hauser L."/>
            <person name="Hess W.R."/>
            <person name="Johnson Z.I."/>
            <person name="Land M.L."/>
            <person name="Lindell D."/>
            <person name="Post A.F."/>
            <person name="Regala W."/>
            <person name="Shah M."/>
            <person name="Shaw S.L."/>
            <person name="Steglich C."/>
            <person name="Sullivan M.B."/>
            <person name="Ting C.S."/>
            <person name="Tolonen A."/>
            <person name="Webb E.A."/>
            <person name="Zinser E.R."/>
            <person name="Chisholm S.W."/>
        </authorList>
    </citation>
    <scope>NUCLEOTIDE SEQUENCE [LARGE SCALE GENOMIC DNA]</scope>
    <source>
        <strain evidence="2">MIT 9313</strain>
    </source>
</reference>
<dbReference type="Proteomes" id="UP000001423">
    <property type="component" value="Chromosome"/>
</dbReference>
<keyword evidence="2" id="KW-1185">Reference proteome</keyword>
<dbReference type="KEGG" id="pmt:PMT_2597"/>
<evidence type="ECO:0000313" key="2">
    <source>
        <dbReference type="Proteomes" id="UP000001423"/>
    </source>
</evidence>
<dbReference type="EMBL" id="BX548175">
    <property type="protein sequence ID" value="CAX32116.1"/>
    <property type="molecule type" value="Genomic_DNA"/>
</dbReference>
<organism evidence="1 2">
    <name type="scientific">Prochlorococcus marinus (strain MIT 9313)</name>
    <dbReference type="NCBI Taxonomy" id="74547"/>
    <lineage>
        <taxon>Bacteria</taxon>
        <taxon>Bacillati</taxon>
        <taxon>Cyanobacteriota</taxon>
        <taxon>Cyanophyceae</taxon>
        <taxon>Synechococcales</taxon>
        <taxon>Prochlorococcaceae</taxon>
        <taxon>Prochlorococcus</taxon>
    </lineage>
</organism>
<proteinExistence type="predicted"/>
<accession>B9ER68</accession>
<protein>
    <submittedName>
        <fullName evidence="1">Uncharacterized protein</fullName>
    </submittedName>
</protein>